<dbReference type="Proteomes" id="UP000179807">
    <property type="component" value="Unassembled WGS sequence"/>
</dbReference>
<evidence type="ECO:0000256" key="5">
    <source>
        <dbReference type="ARBA" id="ARBA00022741"/>
    </source>
</evidence>
<dbReference type="VEuPathDB" id="TrichDB:TRFO_14819"/>
<dbReference type="Gene3D" id="1.10.510.10">
    <property type="entry name" value="Transferase(Phosphotransferase) domain 1"/>
    <property type="match status" value="1"/>
</dbReference>
<feature type="binding site" evidence="10">
    <location>
        <position position="200"/>
    </location>
    <ligand>
        <name>ATP</name>
        <dbReference type="ChEBI" id="CHEBI:30616"/>
    </ligand>
</feature>
<feature type="domain" description="Protein kinase" evidence="13">
    <location>
        <begin position="170"/>
        <end position="421"/>
    </location>
</feature>
<reference evidence="15" key="1">
    <citation type="submission" date="2016-10" db="EMBL/GenBank/DDBJ databases">
        <authorList>
            <person name="Benchimol M."/>
            <person name="Almeida L.G."/>
            <person name="Vasconcelos A.T."/>
            <person name="Perreira-Neves A."/>
            <person name="Rosa I.A."/>
            <person name="Tasca T."/>
            <person name="Bogo M.R."/>
            <person name="de Souza W."/>
        </authorList>
    </citation>
    <scope>NUCLEOTIDE SEQUENCE [LARGE SCALE GENOMIC DNA]</scope>
    <source>
        <strain evidence="15">K</strain>
    </source>
</reference>
<dbReference type="Pfam" id="PF00069">
    <property type="entry name" value="Pkinase"/>
    <property type="match status" value="1"/>
</dbReference>
<sequence>MKKRAFRRSLQEPLQISAPMSCQHVVNMQIDQKSGKFLNVPESVAAVIPKTLVSGIVKNEDISPDMRPQVCPMSKDVFIISNPQSFNHEIHVSIDSVTGFVGLPEWMERQLKNSGINKQQVIEHAEEVLQVMNFVNYPEQVANQQSPAPKPAEKDKSLAETENVDPKSFLTNITQIGSGGTSTVFKANITTLDNKLVAVKAIDMEQNERDIIQNEIAVQRQLNHKNIVQIIKVCENKGWLYIIMEYVNGGTLTDILTTCCMTELHIAFFVKNILLALQQIHQNNLIHRDIKSDNILVSKNGEVKIADFGYTARLTDASAKRTTICGTPYWMAPELIQGNAYGSEVDIWSLGILCIEMAEGAPPYLDEQPMRALYLIVVNGVRGLTEKDKWSPEFNDFISKCLDKIPSKRPKADELLKHPFLSNCSPVQEIAALERFTLAEKGKSAKTSRPF</sequence>
<accession>A0A1J4KYS3</accession>
<evidence type="ECO:0000259" key="14">
    <source>
        <dbReference type="PROSITE" id="PS50108"/>
    </source>
</evidence>
<keyword evidence="4" id="KW-0479">Metal-binding</keyword>
<dbReference type="GO" id="GO:0106310">
    <property type="term" value="F:protein serine kinase activity"/>
    <property type="evidence" value="ECO:0007669"/>
    <property type="project" value="RHEA"/>
</dbReference>
<keyword evidence="15" id="KW-0418">Kinase</keyword>
<dbReference type="SMART" id="SM00220">
    <property type="entry name" value="S_TKc"/>
    <property type="match status" value="1"/>
</dbReference>
<evidence type="ECO:0000313" key="16">
    <source>
        <dbReference type="Proteomes" id="UP000179807"/>
    </source>
</evidence>
<dbReference type="EMBL" id="MLAK01000314">
    <property type="protein sequence ID" value="OHT14852.1"/>
    <property type="molecule type" value="Genomic_DNA"/>
</dbReference>
<dbReference type="GeneID" id="94832736"/>
<dbReference type="GO" id="GO:0005524">
    <property type="term" value="F:ATP binding"/>
    <property type="evidence" value="ECO:0007669"/>
    <property type="project" value="UniProtKB-UniRule"/>
</dbReference>
<organism evidence="15 16">
    <name type="scientific">Tritrichomonas foetus</name>
    <dbReference type="NCBI Taxonomy" id="1144522"/>
    <lineage>
        <taxon>Eukaryota</taxon>
        <taxon>Metamonada</taxon>
        <taxon>Parabasalia</taxon>
        <taxon>Tritrichomonadida</taxon>
        <taxon>Tritrichomonadidae</taxon>
        <taxon>Tritrichomonas</taxon>
    </lineage>
</organism>
<evidence type="ECO:0000256" key="12">
    <source>
        <dbReference type="SAM" id="MobiDB-lite"/>
    </source>
</evidence>
<proteinExistence type="inferred from homology"/>
<evidence type="ECO:0000256" key="1">
    <source>
        <dbReference type="ARBA" id="ARBA00001946"/>
    </source>
</evidence>
<dbReference type="InterPro" id="IPR011009">
    <property type="entry name" value="Kinase-like_dom_sf"/>
</dbReference>
<evidence type="ECO:0000256" key="8">
    <source>
        <dbReference type="ARBA" id="ARBA00047899"/>
    </source>
</evidence>
<feature type="region of interest" description="Disordered" evidence="12">
    <location>
        <begin position="142"/>
        <end position="162"/>
    </location>
</feature>
<dbReference type="RefSeq" id="XP_068367988.1">
    <property type="nucleotide sequence ID" value="XM_068498032.1"/>
</dbReference>
<comment type="caution">
    <text evidence="15">The sequence shown here is derived from an EMBL/GenBank/DDBJ whole genome shotgun (WGS) entry which is preliminary data.</text>
</comment>
<dbReference type="PROSITE" id="PS00107">
    <property type="entry name" value="PROTEIN_KINASE_ATP"/>
    <property type="match status" value="1"/>
</dbReference>
<gene>
    <name evidence="15" type="primary">pakC</name>
    <name evidence="15" type="ORF">TRFO_14819</name>
</gene>
<dbReference type="InterPro" id="IPR000719">
    <property type="entry name" value="Prot_kinase_dom"/>
</dbReference>
<comment type="catalytic activity">
    <reaction evidence="8">
        <text>L-threonyl-[protein] + ATP = O-phospho-L-threonyl-[protein] + ADP + H(+)</text>
        <dbReference type="Rhea" id="RHEA:46608"/>
        <dbReference type="Rhea" id="RHEA-COMP:11060"/>
        <dbReference type="Rhea" id="RHEA-COMP:11605"/>
        <dbReference type="ChEBI" id="CHEBI:15378"/>
        <dbReference type="ChEBI" id="CHEBI:30013"/>
        <dbReference type="ChEBI" id="CHEBI:30616"/>
        <dbReference type="ChEBI" id="CHEBI:61977"/>
        <dbReference type="ChEBI" id="CHEBI:456216"/>
        <dbReference type="EC" id="2.7.11.1"/>
    </reaction>
</comment>
<dbReference type="GO" id="GO:0004674">
    <property type="term" value="F:protein serine/threonine kinase activity"/>
    <property type="evidence" value="ECO:0007669"/>
    <property type="project" value="UniProtKB-KW"/>
</dbReference>
<dbReference type="InterPro" id="IPR000095">
    <property type="entry name" value="CRIB_dom"/>
</dbReference>
<dbReference type="OrthoDB" id="248923at2759"/>
<comment type="cofactor">
    <cofactor evidence="1">
        <name>Mg(2+)</name>
        <dbReference type="ChEBI" id="CHEBI:18420"/>
    </cofactor>
</comment>
<keyword evidence="16" id="KW-1185">Reference proteome</keyword>
<dbReference type="PANTHER" id="PTHR45832:SF22">
    <property type="entry name" value="SERINE_THREONINE-PROTEIN KINASE SAMKA-RELATED"/>
    <property type="match status" value="1"/>
</dbReference>
<evidence type="ECO:0000256" key="9">
    <source>
        <dbReference type="ARBA" id="ARBA00048679"/>
    </source>
</evidence>
<feature type="domain" description="CRIB" evidence="14">
    <location>
        <begin position="80"/>
        <end position="93"/>
    </location>
</feature>
<dbReference type="PANTHER" id="PTHR45832">
    <property type="entry name" value="SERINE/THREONINE-PROTEIN KINASE SAMKA-RELATED-RELATED"/>
    <property type="match status" value="1"/>
</dbReference>
<name>A0A1J4KYS3_9EUKA</name>
<dbReference type="FunFam" id="1.10.510.10:FF:000768">
    <property type="entry name" value="Non-specific serine/threonine protein kinase"/>
    <property type="match status" value="1"/>
</dbReference>
<dbReference type="Gene3D" id="3.90.810.10">
    <property type="entry name" value="CRIB domain"/>
    <property type="match status" value="1"/>
</dbReference>
<evidence type="ECO:0000256" key="7">
    <source>
        <dbReference type="ARBA" id="ARBA00022842"/>
    </source>
</evidence>
<comment type="similarity">
    <text evidence="2">Belongs to the protein kinase superfamily. STE Ser/Thr protein kinase family. STE20 subfamily.</text>
</comment>
<dbReference type="InterPro" id="IPR017441">
    <property type="entry name" value="Protein_kinase_ATP_BS"/>
</dbReference>
<protein>
    <submittedName>
        <fullName evidence="15">Serine/threonine-protein kinase pakC</fullName>
    </submittedName>
</protein>
<comment type="catalytic activity">
    <reaction evidence="9">
        <text>L-seryl-[protein] + ATP = O-phospho-L-seryl-[protein] + ADP + H(+)</text>
        <dbReference type="Rhea" id="RHEA:17989"/>
        <dbReference type="Rhea" id="RHEA-COMP:9863"/>
        <dbReference type="Rhea" id="RHEA-COMP:11604"/>
        <dbReference type="ChEBI" id="CHEBI:15378"/>
        <dbReference type="ChEBI" id="CHEBI:29999"/>
        <dbReference type="ChEBI" id="CHEBI:30616"/>
        <dbReference type="ChEBI" id="CHEBI:83421"/>
        <dbReference type="ChEBI" id="CHEBI:456216"/>
        <dbReference type="EC" id="2.7.11.1"/>
    </reaction>
</comment>
<evidence type="ECO:0000256" key="11">
    <source>
        <dbReference type="RuleBase" id="RU000304"/>
    </source>
</evidence>
<dbReference type="PROSITE" id="PS50108">
    <property type="entry name" value="CRIB"/>
    <property type="match status" value="1"/>
</dbReference>
<evidence type="ECO:0000256" key="10">
    <source>
        <dbReference type="PROSITE-ProRule" id="PRU10141"/>
    </source>
</evidence>
<dbReference type="InterPro" id="IPR051931">
    <property type="entry name" value="PAK3-like"/>
</dbReference>
<keyword evidence="7" id="KW-0460">Magnesium</keyword>
<dbReference type="GO" id="GO:0046872">
    <property type="term" value="F:metal ion binding"/>
    <property type="evidence" value="ECO:0007669"/>
    <property type="project" value="UniProtKB-KW"/>
</dbReference>
<dbReference type="SUPFAM" id="SSF56112">
    <property type="entry name" value="Protein kinase-like (PK-like)"/>
    <property type="match status" value="1"/>
</dbReference>
<keyword evidence="3" id="KW-0808">Transferase</keyword>
<keyword evidence="5 10" id="KW-0547">Nucleotide-binding</keyword>
<evidence type="ECO:0000256" key="2">
    <source>
        <dbReference type="ARBA" id="ARBA00008874"/>
    </source>
</evidence>
<dbReference type="InterPro" id="IPR036936">
    <property type="entry name" value="CRIB_dom_sf"/>
</dbReference>
<dbReference type="SMART" id="SM00285">
    <property type="entry name" value="PBD"/>
    <property type="match status" value="2"/>
</dbReference>
<dbReference type="PROSITE" id="PS00108">
    <property type="entry name" value="PROTEIN_KINASE_ST"/>
    <property type="match status" value="1"/>
</dbReference>
<evidence type="ECO:0000313" key="15">
    <source>
        <dbReference type="EMBL" id="OHT14852.1"/>
    </source>
</evidence>
<dbReference type="Pfam" id="PF00786">
    <property type="entry name" value="PBD"/>
    <property type="match status" value="1"/>
</dbReference>
<evidence type="ECO:0000256" key="6">
    <source>
        <dbReference type="ARBA" id="ARBA00022840"/>
    </source>
</evidence>
<dbReference type="PROSITE" id="PS50011">
    <property type="entry name" value="PROTEIN_KINASE_DOM"/>
    <property type="match status" value="1"/>
</dbReference>
<evidence type="ECO:0000256" key="4">
    <source>
        <dbReference type="ARBA" id="ARBA00022723"/>
    </source>
</evidence>
<dbReference type="InterPro" id="IPR008271">
    <property type="entry name" value="Ser/Thr_kinase_AS"/>
</dbReference>
<evidence type="ECO:0000256" key="3">
    <source>
        <dbReference type="ARBA" id="ARBA00022679"/>
    </source>
</evidence>
<dbReference type="AlphaFoldDB" id="A0A1J4KYS3"/>
<evidence type="ECO:0000259" key="13">
    <source>
        <dbReference type="PROSITE" id="PS50011"/>
    </source>
</evidence>
<keyword evidence="11" id="KW-0723">Serine/threonine-protein kinase</keyword>
<keyword evidence="6 10" id="KW-0067">ATP-binding</keyword>